<sequence>MTGHYDVRRGAAAYAPIVGAFGALSVPATIVLFTTAGTGDTTLVSLAAGLLVVAMIGSLTGSIALAAIGAEVDETANLPAAVMFVAVPVVVSLVSVLSAFAVLAAIHLPTQKTLFAVIAGVGGLAGTYFTSFAVGDSWHPGPQDPGVREEWRRRQWIGSRDDAYRQCAILAAVSSVPPVTGLVLRLLGLHAQPTESSVYALVGAGLALAMAGTFCGVQRTMHPLSGDQRGVRRYEAYGTAFSAGLYTLAVLVLLP</sequence>
<name>A0A918M585_9ACTN</name>
<comment type="caution">
    <text evidence="2">The sequence shown here is derived from an EMBL/GenBank/DDBJ whole genome shotgun (WGS) entry which is preliminary data.</text>
</comment>
<evidence type="ECO:0000313" key="2">
    <source>
        <dbReference type="EMBL" id="GGU47377.1"/>
    </source>
</evidence>
<feature type="transmembrane region" description="Helical" evidence="1">
    <location>
        <begin position="46"/>
        <end position="68"/>
    </location>
</feature>
<keyword evidence="1" id="KW-0812">Transmembrane</keyword>
<accession>A0A918M585</accession>
<feature type="transmembrane region" description="Helical" evidence="1">
    <location>
        <begin position="80"/>
        <end position="108"/>
    </location>
</feature>
<feature type="transmembrane region" description="Helical" evidence="1">
    <location>
        <begin position="236"/>
        <end position="254"/>
    </location>
</feature>
<organism evidence="2 3">
    <name type="scientific">Streptomyces lavendofoliae</name>
    <dbReference type="NCBI Taxonomy" id="67314"/>
    <lineage>
        <taxon>Bacteria</taxon>
        <taxon>Bacillati</taxon>
        <taxon>Actinomycetota</taxon>
        <taxon>Actinomycetes</taxon>
        <taxon>Kitasatosporales</taxon>
        <taxon>Streptomycetaceae</taxon>
        <taxon>Streptomyces</taxon>
    </lineage>
</organism>
<dbReference type="EMBL" id="BMTP01000010">
    <property type="protein sequence ID" value="GGU47377.1"/>
    <property type="molecule type" value="Genomic_DNA"/>
</dbReference>
<reference evidence="2" key="2">
    <citation type="submission" date="2020-09" db="EMBL/GenBank/DDBJ databases">
        <authorList>
            <person name="Sun Q."/>
            <person name="Ohkuma M."/>
        </authorList>
    </citation>
    <scope>NUCLEOTIDE SEQUENCE</scope>
    <source>
        <strain evidence="2">JCM 4391</strain>
    </source>
</reference>
<evidence type="ECO:0000313" key="3">
    <source>
        <dbReference type="Proteomes" id="UP000636661"/>
    </source>
</evidence>
<feature type="transmembrane region" description="Helical" evidence="1">
    <location>
        <begin position="196"/>
        <end position="215"/>
    </location>
</feature>
<proteinExistence type="predicted"/>
<feature type="transmembrane region" description="Helical" evidence="1">
    <location>
        <begin position="114"/>
        <end position="134"/>
    </location>
</feature>
<keyword evidence="1" id="KW-1133">Transmembrane helix</keyword>
<protein>
    <submittedName>
        <fullName evidence="2">Uncharacterized protein</fullName>
    </submittedName>
</protein>
<keyword evidence="3" id="KW-1185">Reference proteome</keyword>
<keyword evidence="1" id="KW-0472">Membrane</keyword>
<reference evidence="2" key="1">
    <citation type="journal article" date="2014" name="Int. J. Syst. Evol. Microbiol.">
        <title>Complete genome sequence of Corynebacterium casei LMG S-19264T (=DSM 44701T), isolated from a smear-ripened cheese.</title>
        <authorList>
            <consortium name="US DOE Joint Genome Institute (JGI-PGF)"/>
            <person name="Walter F."/>
            <person name="Albersmeier A."/>
            <person name="Kalinowski J."/>
            <person name="Ruckert C."/>
        </authorList>
    </citation>
    <scope>NUCLEOTIDE SEQUENCE</scope>
    <source>
        <strain evidence="2">JCM 4391</strain>
    </source>
</reference>
<dbReference type="Proteomes" id="UP000636661">
    <property type="component" value="Unassembled WGS sequence"/>
</dbReference>
<feature type="transmembrane region" description="Helical" evidence="1">
    <location>
        <begin position="12"/>
        <end position="34"/>
    </location>
</feature>
<dbReference type="AlphaFoldDB" id="A0A918M585"/>
<gene>
    <name evidence="2" type="ORF">GCM10010274_39670</name>
</gene>
<evidence type="ECO:0000256" key="1">
    <source>
        <dbReference type="SAM" id="Phobius"/>
    </source>
</evidence>